<dbReference type="EMBL" id="LJJC01000015">
    <property type="protein sequence ID" value="KQL50564.1"/>
    <property type="molecule type" value="Genomic_DNA"/>
</dbReference>
<proteinExistence type="predicted"/>
<dbReference type="PATRIC" id="fig|157838.3.peg.5100"/>
<protein>
    <submittedName>
        <fullName evidence="1">Uncharacterized protein</fullName>
    </submittedName>
</protein>
<keyword evidence="2" id="KW-1185">Reference proteome</keyword>
<reference evidence="1 2" key="1">
    <citation type="submission" date="2015-09" db="EMBL/GenBank/DDBJ databases">
        <title>Genome sequencing project for genomic taxonomy and phylogenomics of Bacillus-like bacteria.</title>
        <authorList>
            <person name="Liu B."/>
            <person name="Wang J."/>
            <person name="Zhu Y."/>
            <person name="Liu G."/>
            <person name="Chen Q."/>
            <person name="Chen Z."/>
            <person name="Lan J."/>
            <person name="Che J."/>
            <person name="Ge C."/>
            <person name="Shi H."/>
            <person name="Pan Z."/>
            <person name="Liu X."/>
        </authorList>
    </citation>
    <scope>NUCLEOTIDE SEQUENCE [LARGE SCALE GENOMIC DNA]</scope>
    <source>
        <strain evidence="1 2">LMG 18435</strain>
    </source>
</reference>
<evidence type="ECO:0000313" key="2">
    <source>
        <dbReference type="Proteomes" id="UP000051888"/>
    </source>
</evidence>
<dbReference type="Proteomes" id="UP000051888">
    <property type="component" value="Unassembled WGS sequence"/>
</dbReference>
<accession>A0A0Q3WRC9</accession>
<dbReference type="STRING" id="157838.AN964_23215"/>
<name>A0A0Q3WRC9_9BACI</name>
<evidence type="ECO:0000313" key="1">
    <source>
        <dbReference type="EMBL" id="KQL50564.1"/>
    </source>
</evidence>
<comment type="caution">
    <text evidence="1">The sequence shown here is derived from an EMBL/GenBank/DDBJ whole genome shotgun (WGS) entry which is preliminary data.</text>
</comment>
<dbReference type="AlphaFoldDB" id="A0A0Q3WRC9"/>
<dbReference type="RefSeq" id="WP_055742177.1">
    <property type="nucleotide sequence ID" value="NZ_JAAIWL010000002.1"/>
</dbReference>
<sequence>MTKTINEITKSVVSQSLVRNAQERFMKDVSKKGGVHTQSLNFDLEKATLKEMDFTHTEDLKELGVVHHLEIPTNDGRIIYSFNDSAHSVQTYKNDENKKEVLLDLLKNNKDFNTIVEYVTINGGVLDYDSAEATNYKRELSDSDQVTEFNVLTTIVRDTNTNEPIGQIQYNDNGDRITLYLGEEEVSVSEGEMEVNAAASCLVKWMNCMLNCLCGSTVGSCAIAISGCIGACCGCSGVVGCLPCAGCMAGVGACGAKCGPSGGGK</sequence>
<organism evidence="1 2">
    <name type="scientific">Heyndrickxia shackletonii</name>
    <dbReference type="NCBI Taxonomy" id="157838"/>
    <lineage>
        <taxon>Bacteria</taxon>
        <taxon>Bacillati</taxon>
        <taxon>Bacillota</taxon>
        <taxon>Bacilli</taxon>
        <taxon>Bacillales</taxon>
        <taxon>Bacillaceae</taxon>
        <taxon>Heyndrickxia</taxon>
    </lineage>
</organism>
<gene>
    <name evidence="1" type="ORF">AN964_23215</name>
</gene>